<protein>
    <submittedName>
        <fullName evidence="9">Type VII secretion integral membrane protein EccD</fullName>
    </submittedName>
</protein>
<keyword evidence="10" id="KW-1185">Reference proteome</keyword>
<evidence type="ECO:0000256" key="5">
    <source>
        <dbReference type="ARBA" id="ARBA00022989"/>
    </source>
</evidence>
<keyword evidence="4 7" id="KW-0812">Transmembrane</keyword>
<feature type="transmembrane region" description="Helical" evidence="7">
    <location>
        <begin position="230"/>
        <end position="251"/>
    </location>
</feature>
<keyword evidence="6 7" id="KW-0472">Membrane</keyword>
<dbReference type="GO" id="GO:0005886">
    <property type="term" value="C:plasma membrane"/>
    <property type="evidence" value="ECO:0007669"/>
    <property type="project" value="UniProtKB-SubCell"/>
</dbReference>
<comment type="caution">
    <text evidence="9">The sequence shown here is derived from an EMBL/GenBank/DDBJ whole genome shotgun (WGS) entry which is preliminary data.</text>
</comment>
<comment type="similarity">
    <text evidence="2">Belongs to the EccD/Snm4 family.</text>
</comment>
<dbReference type="RefSeq" id="WP_183428056.1">
    <property type="nucleotide sequence ID" value="NZ_JACHVP010000001.1"/>
</dbReference>
<evidence type="ECO:0000256" key="2">
    <source>
        <dbReference type="ARBA" id="ARBA00006162"/>
    </source>
</evidence>
<keyword evidence="3" id="KW-1003">Cell membrane</keyword>
<evidence type="ECO:0000313" key="10">
    <source>
        <dbReference type="Proteomes" id="UP000538196"/>
    </source>
</evidence>
<dbReference type="NCBIfam" id="TIGR03920">
    <property type="entry name" value="T7SS_EccD"/>
    <property type="match status" value="1"/>
</dbReference>
<organism evidence="9 10">
    <name type="scientific">Leifsonia aquatica</name>
    <name type="common">Corynebacterium aquaticum</name>
    <dbReference type="NCBI Taxonomy" id="144185"/>
    <lineage>
        <taxon>Bacteria</taxon>
        <taxon>Bacillati</taxon>
        <taxon>Actinomycetota</taxon>
        <taxon>Actinomycetes</taxon>
        <taxon>Micrococcales</taxon>
        <taxon>Microbacteriaceae</taxon>
        <taxon>Leifsonia</taxon>
    </lineage>
</organism>
<feature type="transmembrane region" description="Helical" evidence="7">
    <location>
        <begin position="257"/>
        <end position="278"/>
    </location>
</feature>
<name>A0A7W4YHF6_LEIAQ</name>
<dbReference type="Gene3D" id="3.10.20.90">
    <property type="entry name" value="Phosphatidylinositol 3-kinase Catalytic Subunit, Chain A, domain 1"/>
    <property type="match status" value="1"/>
</dbReference>
<feature type="transmembrane region" description="Helical" evidence="7">
    <location>
        <begin position="366"/>
        <end position="386"/>
    </location>
</feature>
<dbReference type="InterPro" id="IPR006707">
    <property type="entry name" value="T7SS_EccD"/>
</dbReference>
<dbReference type="Pfam" id="PF08817">
    <property type="entry name" value="YukD"/>
    <property type="match status" value="1"/>
</dbReference>
<dbReference type="AlphaFoldDB" id="A0A7W4YHF6"/>
<proteinExistence type="inferred from homology"/>
<dbReference type="InterPro" id="IPR044049">
    <property type="entry name" value="EccD_transm"/>
</dbReference>
<feature type="transmembrane region" description="Helical" evidence="7">
    <location>
        <begin position="392"/>
        <end position="412"/>
    </location>
</feature>
<evidence type="ECO:0000256" key="1">
    <source>
        <dbReference type="ARBA" id="ARBA00004651"/>
    </source>
</evidence>
<feature type="transmembrane region" description="Helical" evidence="7">
    <location>
        <begin position="148"/>
        <end position="168"/>
    </location>
</feature>
<dbReference type="InterPro" id="IPR024962">
    <property type="entry name" value="YukD-like"/>
</dbReference>
<feature type="transmembrane region" description="Helical" evidence="7">
    <location>
        <begin position="341"/>
        <end position="357"/>
    </location>
</feature>
<sequence length="446" mass="45042">MSQSVSTLRALLRISVQSEGRRLDVGVPAHLPLIELMPGFARSLGVLDPTMTHVGYTLQRADGSTVDPSRGALDQGIQEGELLTLARGALLAEPLVYDDIVEAVLDATAEQHRPWTAADNTRTALAVSLTMLAVCAVLLVAAGNSLAIGLIVAICGAVLLLTTSAVLSRVGQPEAGCGLGLAAAAFGAVSGYLAVPGGESLWGWPLAAAGLGAVVVGGAALALTPYRPELQLVPVAAGAAVGIPAVITGLIPDAQTAAYSLTVAIVATLANALPWLALSSTRLRVISPQSDSEVFATPAPIDAEDVRRRAAAGHRALVALRLALGLSVLASTPVVAGATPLGAVLCALAFLGLMFPARQSYSRSNVLTLMALGTAGIDATGLTVAVAQPALIPALLAVLGGVTVITIVVTLLDPRVRVRLGRLADTAEVVVLALLLPIGVIAAGLA</sequence>
<comment type="subcellular location">
    <subcellularLocation>
        <location evidence="1">Cell membrane</location>
        <topology evidence="1">Multi-pass membrane protein</topology>
    </subcellularLocation>
</comment>
<evidence type="ECO:0000256" key="4">
    <source>
        <dbReference type="ARBA" id="ARBA00022692"/>
    </source>
</evidence>
<evidence type="ECO:0000256" key="6">
    <source>
        <dbReference type="ARBA" id="ARBA00023136"/>
    </source>
</evidence>
<dbReference type="Proteomes" id="UP000538196">
    <property type="component" value="Unassembled WGS sequence"/>
</dbReference>
<feature type="transmembrane region" description="Helical" evidence="7">
    <location>
        <begin position="316"/>
        <end position="335"/>
    </location>
</feature>
<accession>A0A7W4YHF6</accession>
<evidence type="ECO:0000256" key="3">
    <source>
        <dbReference type="ARBA" id="ARBA00022475"/>
    </source>
</evidence>
<dbReference type="Pfam" id="PF19053">
    <property type="entry name" value="EccD"/>
    <property type="match status" value="1"/>
</dbReference>
<dbReference type="EMBL" id="JACHVP010000001">
    <property type="protein sequence ID" value="MBB2965377.1"/>
    <property type="molecule type" value="Genomic_DNA"/>
</dbReference>
<keyword evidence="5 7" id="KW-1133">Transmembrane helix</keyword>
<feature type="transmembrane region" description="Helical" evidence="7">
    <location>
        <begin position="201"/>
        <end position="223"/>
    </location>
</feature>
<evidence type="ECO:0000256" key="7">
    <source>
        <dbReference type="SAM" id="Phobius"/>
    </source>
</evidence>
<reference evidence="9 10" key="1">
    <citation type="submission" date="2020-08" db="EMBL/GenBank/DDBJ databases">
        <title>Sequencing the genomes of 1000 actinobacteria strains.</title>
        <authorList>
            <person name="Klenk H.-P."/>
        </authorList>
    </citation>
    <scope>NUCLEOTIDE SEQUENCE [LARGE SCALE GENOMIC DNA]</scope>
    <source>
        <strain evidence="9 10">DSM 20146</strain>
    </source>
</reference>
<gene>
    <name evidence="9" type="ORF">FHX33_000109</name>
</gene>
<evidence type="ECO:0000313" key="9">
    <source>
        <dbReference type="EMBL" id="MBB2965377.1"/>
    </source>
</evidence>
<feature type="transmembrane region" description="Helical" evidence="7">
    <location>
        <begin position="175"/>
        <end position="195"/>
    </location>
</feature>
<evidence type="ECO:0000259" key="8">
    <source>
        <dbReference type="Pfam" id="PF19053"/>
    </source>
</evidence>
<feature type="transmembrane region" description="Helical" evidence="7">
    <location>
        <begin position="123"/>
        <end position="142"/>
    </location>
</feature>
<feature type="domain" description="EccD-like transmembrane" evidence="8">
    <location>
        <begin position="122"/>
        <end position="444"/>
    </location>
</feature>